<sequence length="66" mass="6991">MRQTRGPILEILMRCTSQVYPLGQAMHYDYDAKGQPLPDSSALTGSPAAARDAQAPGRSGLTEATA</sequence>
<evidence type="ECO:0000256" key="1">
    <source>
        <dbReference type="SAM" id="MobiDB-lite"/>
    </source>
</evidence>
<reference evidence="3" key="1">
    <citation type="submission" date="2016-07" db="EMBL/GenBank/DDBJ databases">
        <authorList>
            <person name="Florea S."/>
            <person name="Webb J.S."/>
            <person name="Jaromczyk J."/>
            <person name="Schardl C.L."/>
        </authorList>
    </citation>
    <scope>NUCLEOTIDE SEQUENCE [LARGE SCALE GENOMIC DNA]</scope>
</reference>
<dbReference type="Proteomes" id="UP000184997">
    <property type="component" value="Unassembled WGS sequence"/>
</dbReference>
<name>A0A1M4J677_9XANT</name>
<feature type="region of interest" description="Disordered" evidence="1">
    <location>
        <begin position="30"/>
        <end position="66"/>
    </location>
</feature>
<dbReference type="AlphaFoldDB" id="A0A1M4J677"/>
<evidence type="ECO:0000313" key="3">
    <source>
        <dbReference type="Proteomes" id="UP000184997"/>
    </source>
</evidence>
<dbReference type="EMBL" id="FLUK01000092">
    <property type="protein sequence ID" value="SBV87153.1"/>
    <property type="molecule type" value="Genomic_DNA"/>
</dbReference>
<gene>
    <name evidence="2" type="ORF">XTGNCPPB3709_1069</name>
</gene>
<proteinExistence type="predicted"/>
<protein>
    <recommendedName>
        <fullName evidence="4">YD repeat-containing protein</fullName>
    </recommendedName>
</protein>
<organism evidence="2 3">
    <name type="scientific">Xanthomonas graminis pv. graminis</name>
    <dbReference type="NCBI Taxonomy" id="134874"/>
    <lineage>
        <taxon>Bacteria</taxon>
        <taxon>Pseudomonadati</taxon>
        <taxon>Pseudomonadota</taxon>
        <taxon>Gammaproteobacteria</taxon>
        <taxon>Lysobacterales</taxon>
        <taxon>Lysobacteraceae</taxon>
        <taxon>Xanthomonas</taxon>
        <taxon>Xanthomonas translucens group</taxon>
        <taxon>Xanthomonas graminis</taxon>
    </lineage>
</organism>
<evidence type="ECO:0008006" key="4">
    <source>
        <dbReference type="Google" id="ProtNLM"/>
    </source>
</evidence>
<evidence type="ECO:0000313" key="2">
    <source>
        <dbReference type="EMBL" id="SBV87153.1"/>
    </source>
</evidence>
<accession>A0A1M4J677</accession>